<organism evidence="7 8">
    <name type="scientific">Paenibacillus mendelii</name>
    <dbReference type="NCBI Taxonomy" id="206163"/>
    <lineage>
        <taxon>Bacteria</taxon>
        <taxon>Bacillati</taxon>
        <taxon>Bacillota</taxon>
        <taxon>Bacilli</taxon>
        <taxon>Bacillales</taxon>
        <taxon>Paenibacillaceae</taxon>
        <taxon>Paenibacillus</taxon>
    </lineage>
</organism>
<dbReference type="InterPro" id="IPR001789">
    <property type="entry name" value="Sig_transdc_resp-reg_receiver"/>
</dbReference>
<keyword evidence="4" id="KW-0597">Phosphoprotein</keyword>
<dbReference type="SMART" id="SM00342">
    <property type="entry name" value="HTH_ARAC"/>
    <property type="match status" value="1"/>
</dbReference>
<dbReference type="CDD" id="cd17536">
    <property type="entry name" value="REC_YesN-like"/>
    <property type="match status" value="1"/>
</dbReference>
<feature type="domain" description="HTH araC/xylS-type" evidence="5">
    <location>
        <begin position="412"/>
        <end position="509"/>
    </location>
</feature>
<feature type="modified residue" description="4-aspartylphosphate" evidence="4">
    <location>
        <position position="51"/>
    </location>
</feature>
<proteinExistence type="predicted"/>
<evidence type="ECO:0000259" key="5">
    <source>
        <dbReference type="PROSITE" id="PS01124"/>
    </source>
</evidence>
<dbReference type="Proteomes" id="UP001589818">
    <property type="component" value="Unassembled WGS sequence"/>
</dbReference>
<dbReference type="InterPro" id="IPR018060">
    <property type="entry name" value="HTH_AraC"/>
</dbReference>
<dbReference type="RefSeq" id="WP_256555707.1">
    <property type="nucleotide sequence ID" value="NZ_JANHOF010000038.1"/>
</dbReference>
<dbReference type="InterPro" id="IPR011006">
    <property type="entry name" value="CheY-like_superfamily"/>
</dbReference>
<feature type="domain" description="Response regulatory" evidence="6">
    <location>
        <begin position="1"/>
        <end position="116"/>
    </location>
</feature>
<dbReference type="SUPFAM" id="SSF46689">
    <property type="entry name" value="Homeodomain-like"/>
    <property type="match status" value="2"/>
</dbReference>
<keyword evidence="2" id="KW-0238">DNA-binding</keyword>
<gene>
    <name evidence="7" type="ORF">ACFFJ8_09975</name>
</gene>
<dbReference type="PROSITE" id="PS50110">
    <property type="entry name" value="RESPONSE_REGULATORY"/>
    <property type="match status" value="1"/>
</dbReference>
<evidence type="ECO:0000256" key="1">
    <source>
        <dbReference type="ARBA" id="ARBA00023015"/>
    </source>
</evidence>
<evidence type="ECO:0000313" key="8">
    <source>
        <dbReference type="Proteomes" id="UP001589818"/>
    </source>
</evidence>
<reference evidence="7 8" key="1">
    <citation type="submission" date="2024-09" db="EMBL/GenBank/DDBJ databases">
        <authorList>
            <person name="Sun Q."/>
            <person name="Mori K."/>
        </authorList>
    </citation>
    <scope>NUCLEOTIDE SEQUENCE [LARGE SCALE GENOMIC DNA]</scope>
    <source>
        <strain evidence="7 8">CCM 4839</strain>
    </source>
</reference>
<evidence type="ECO:0000256" key="2">
    <source>
        <dbReference type="ARBA" id="ARBA00023125"/>
    </source>
</evidence>
<dbReference type="Gene3D" id="3.40.50.2300">
    <property type="match status" value="1"/>
</dbReference>
<dbReference type="PANTHER" id="PTHR43280">
    <property type="entry name" value="ARAC-FAMILY TRANSCRIPTIONAL REGULATOR"/>
    <property type="match status" value="1"/>
</dbReference>
<keyword evidence="8" id="KW-1185">Reference proteome</keyword>
<dbReference type="PROSITE" id="PS00041">
    <property type="entry name" value="HTH_ARAC_FAMILY_1"/>
    <property type="match status" value="1"/>
</dbReference>
<accession>A0ABV6J740</accession>
<dbReference type="PANTHER" id="PTHR43280:SF2">
    <property type="entry name" value="HTH-TYPE TRANSCRIPTIONAL REGULATOR EXSA"/>
    <property type="match status" value="1"/>
</dbReference>
<protein>
    <submittedName>
        <fullName evidence="7">Helix-turn-helix domain-containing protein</fullName>
    </submittedName>
</protein>
<dbReference type="PRINTS" id="PR00032">
    <property type="entry name" value="HTHARAC"/>
</dbReference>
<dbReference type="SUPFAM" id="SSF52172">
    <property type="entry name" value="CheY-like"/>
    <property type="match status" value="1"/>
</dbReference>
<dbReference type="Pfam" id="PF00072">
    <property type="entry name" value="Response_reg"/>
    <property type="match status" value="1"/>
</dbReference>
<evidence type="ECO:0000259" key="6">
    <source>
        <dbReference type="PROSITE" id="PS50110"/>
    </source>
</evidence>
<comment type="caution">
    <text evidence="7">The sequence shown here is derived from an EMBL/GenBank/DDBJ whole genome shotgun (WGS) entry which is preliminary data.</text>
</comment>
<evidence type="ECO:0000256" key="4">
    <source>
        <dbReference type="PROSITE-ProRule" id="PRU00169"/>
    </source>
</evidence>
<dbReference type="InterPro" id="IPR018062">
    <property type="entry name" value="HTH_AraC-typ_CS"/>
</dbReference>
<dbReference type="InterPro" id="IPR009057">
    <property type="entry name" value="Homeodomain-like_sf"/>
</dbReference>
<dbReference type="InterPro" id="IPR020449">
    <property type="entry name" value="Tscrpt_reg_AraC-type_HTH"/>
</dbReference>
<sequence>MIVEDDTLVRLGIKSLVPWTEMGLEVVCEAADGVEAASLFQTYAPDITLVDIGLPKGNGLDFIEHARTIRPDAEFVILTCNKDFELVRKSLRLGVRDFVMKSTMEIEELTGVIRSTAELVRTRKAAKDSDKTLTSIKQQAFLQDWLNGICTSVDLIAAKSLELGLQTGSFPSFEAWVIRLNMHARNGEDLLPPDLDKIGYAIGNVASELYKSQWIGMVPDLRSWQWHALIGSAALPADPQLLAGAVRQYLGFGISIGISEPFIRPNLWANHDRAALLALEHNYYASDTSIFKSGIPLLSRLPDPIHIWKKEMVKHFTLLRLDESLLSLSAFHASLDKPPFPLPELVRQLFGELRSELYSVYSHMEAASKPTASGRSKATFTDTVHQLSMEIQALQRQLSANRAVSEKKRIVQAVEEYVRVHIMDEISLTSLADTMNISAPYLSRLFKDETGSSFTDFVLHIKAEQATKMMKNGLAVTEVAEKLGYMNLSSFSRMFKKLYGKAPSHYSKEGDDGSAAKDK</sequence>
<name>A0ABV6J740_9BACL</name>
<dbReference type="EMBL" id="JBHLVF010000011">
    <property type="protein sequence ID" value="MFC0391699.1"/>
    <property type="molecule type" value="Genomic_DNA"/>
</dbReference>
<keyword evidence="3" id="KW-0804">Transcription</keyword>
<evidence type="ECO:0000313" key="7">
    <source>
        <dbReference type="EMBL" id="MFC0391699.1"/>
    </source>
</evidence>
<evidence type="ECO:0000256" key="3">
    <source>
        <dbReference type="ARBA" id="ARBA00023163"/>
    </source>
</evidence>
<dbReference type="PROSITE" id="PS01124">
    <property type="entry name" value="HTH_ARAC_FAMILY_2"/>
    <property type="match status" value="1"/>
</dbReference>
<dbReference type="SMART" id="SM00448">
    <property type="entry name" value="REC"/>
    <property type="match status" value="1"/>
</dbReference>
<dbReference type="Pfam" id="PF12833">
    <property type="entry name" value="HTH_18"/>
    <property type="match status" value="1"/>
</dbReference>
<keyword evidence="1" id="KW-0805">Transcription regulation</keyword>
<dbReference type="Gene3D" id="1.10.10.60">
    <property type="entry name" value="Homeodomain-like"/>
    <property type="match status" value="2"/>
</dbReference>